<evidence type="ECO:0000259" key="9">
    <source>
        <dbReference type="PROSITE" id="PS50290"/>
    </source>
</evidence>
<feature type="region of interest" description="Disordered" evidence="8">
    <location>
        <begin position="263"/>
        <end position="294"/>
    </location>
</feature>
<dbReference type="PROSITE" id="PS51547">
    <property type="entry name" value="C2_PI3K"/>
    <property type="match status" value="1"/>
</dbReference>
<proteinExistence type="inferred from homology"/>
<dbReference type="AlphaFoldDB" id="G7DXF8"/>
<dbReference type="PROSITE" id="PS00916">
    <property type="entry name" value="PI3_4_KINASE_2"/>
    <property type="match status" value="1"/>
</dbReference>
<evidence type="ECO:0000256" key="7">
    <source>
        <dbReference type="PIRNR" id="PIRNR000587"/>
    </source>
</evidence>
<dbReference type="GO" id="GO:0034272">
    <property type="term" value="C:phosphatidylinositol 3-kinase complex, class III, type II"/>
    <property type="evidence" value="ECO:0007669"/>
    <property type="project" value="TreeGrafter"/>
</dbReference>
<comment type="similarity">
    <text evidence="1">Belongs to the PI3/PI4-kinase family. Type III PI4K subfamily.</text>
</comment>
<dbReference type="FunFam" id="3.30.1010.10:FF:000002">
    <property type="entry name" value="Phosphatidylinositol 3-kinase catalytic subunit type 3"/>
    <property type="match status" value="1"/>
</dbReference>
<evidence type="ECO:0000313" key="13">
    <source>
        <dbReference type="Proteomes" id="UP000009131"/>
    </source>
</evidence>
<evidence type="ECO:0000256" key="4">
    <source>
        <dbReference type="ARBA" id="ARBA00022777"/>
    </source>
</evidence>
<dbReference type="InterPro" id="IPR057756">
    <property type="entry name" value="PI3-kinase_type3/VPS34_cat"/>
</dbReference>
<dbReference type="InterPro" id="IPR008290">
    <property type="entry name" value="PI3K_Vps34"/>
</dbReference>
<dbReference type="InterPro" id="IPR002420">
    <property type="entry name" value="PI3K-type_C2_dom"/>
</dbReference>
<dbReference type="CDD" id="cd00870">
    <property type="entry name" value="PI3Ka_III"/>
    <property type="match status" value="1"/>
</dbReference>
<feature type="domain" description="PIK helical" evidence="10">
    <location>
        <begin position="334"/>
        <end position="541"/>
    </location>
</feature>
<evidence type="ECO:0000256" key="2">
    <source>
        <dbReference type="ARBA" id="ARBA00022679"/>
    </source>
</evidence>
<dbReference type="PIRSF" id="PIRSF000587">
    <property type="entry name" value="PI3K_Vps34"/>
    <property type="match status" value="1"/>
</dbReference>
<dbReference type="HOGENOM" id="CLU_004869_0_0_1"/>
<dbReference type="OMA" id="LHKFAQY"/>
<dbReference type="STRING" id="764103.G7DXF8"/>
<dbReference type="GO" id="GO:0005524">
    <property type="term" value="F:ATP binding"/>
    <property type="evidence" value="ECO:0007669"/>
    <property type="project" value="UniProtKB-UniRule"/>
</dbReference>
<dbReference type="InterPro" id="IPR042236">
    <property type="entry name" value="PI3K_accessory_sf"/>
</dbReference>
<dbReference type="Pfam" id="PF00792">
    <property type="entry name" value="PI3K_C2"/>
    <property type="match status" value="1"/>
</dbReference>
<dbReference type="GO" id="GO:0005768">
    <property type="term" value="C:endosome"/>
    <property type="evidence" value="ECO:0007669"/>
    <property type="project" value="TreeGrafter"/>
</dbReference>
<sequence length="900" mass="101340">METQDALNHQLNLGRSSDLSIPLSFKLDSLEGKRPTKPLSYLLEHPEARFVGVHSSRPSDLYITVQLYAGNKPMTIEFQTPHKRFPASSKGPIDSYTWSQPMTLPVPIKLLPLDAQLAITIWDTAGPSTGPTSNGFKAIVGGTTLSLFSRKRTLRKGKQRCLVWQGSHADGSVHTNTPAKVKPDDGEADEMGRLEKLVKKYEGGDIKPLDWLDKLTFREIERIHAEESVKSNKLYLYVDLPRFDHPIIFHELEYPPPSLPLLSVPSSNTAQSTTTTLTSSASSHNPNAPAQSSSLANTVQYDVFKVVDPEICRPNPVEAKHRRLVRSHRSGALDRELKPETPQKRDELNEILLYPPTQPLTPDQRNMIWKYRFYLSKDKRALTKFLKSVVWSDLGEVEQAIDVLLPMWTAIDIDDALELLGPGEAFRDSRVRSYAVSVLARADDDELILYLLQLVQALKFDASASSAAVHQSVMASRHFNKRSSVTQNTHTQVTSLEDFLIERGVKNLVLGNKLHWYLMVECADRLTGKLYGKVVWRFMTRMLERPDGTAQRELLKRQGEFVATLSKLAKDLRSSKDARPKKIEKLKASINDQRAGLQHFAPLPLPLDARIEIVGIDADTSSVFKSNLYPLRLGLRQSDGSEFPVIFKNGDDLRQDQLVIQLFTLMERLLRKENLDLKLMPYQVLATGIADGIVQFVPSRTLGEISSEYGGQLLGYLRAHRPDTSSEITFGVEASVLDTYIRSCAGYCVVTYLLGVGDRHLDNLLLSPDGHFFHVDFGYILGRDPKPFPPAMKICKEMVDAMGGASSPHYLRFRNLCFTAFTILRKNANLIINLVALMVDANIPDIRLEPDKAVMKVQDKFRLDLSEEDAIRYFEGLLNETSSWAAVLDRLHAAAQYWRR</sequence>
<keyword evidence="13" id="KW-1185">Reference proteome</keyword>
<evidence type="ECO:0000259" key="10">
    <source>
        <dbReference type="PROSITE" id="PS51545"/>
    </source>
</evidence>
<dbReference type="SMART" id="SM00145">
    <property type="entry name" value="PI3Ka"/>
    <property type="match status" value="1"/>
</dbReference>
<gene>
    <name evidence="12" type="primary">Mo01924</name>
    <name evidence="12" type="ORF">E5Q_01924</name>
</gene>
<dbReference type="Gene3D" id="2.60.40.150">
    <property type="entry name" value="C2 domain"/>
    <property type="match status" value="1"/>
</dbReference>
<dbReference type="InterPro" id="IPR036940">
    <property type="entry name" value="PI3/4_kinase_cat_sf"/>
</dbReference>
<dbReference type="SMART" id="SM00142">
    <property type="entry name" value="PI3K_C2"/>
    <property type="match status" value="1"/>
</dbReference>
<evidence type="ECO:0000256" key="3">
    <source>
        <dbReference type="ARBA" id="ARBA00022741"/>
    </source>
</evidence>
<dbReference type="GO" id="GO:0000407">
    <property type="term" value="C:phagophore assembly site"/>
    <property type="evidence" value="ECO:0007669"/>
    <property type="project" value="TreeGrafter"/>
</dbReference>
<dbReference type="Gene3D" id="1.25.40.70">
    <property type="entry name" value="Phosphatidylinositol 3-kinase, accessory domain (PIK)"/>
    <property type="match status" value="1"/>
</dbReference>
<dbReference type="EC" id="2.7.1.137" evidence="7"/>
<dbReference type="InterPro" id="IPR015433">
    <property type="entry name" value="PI3/4_kinase"/>
</dbReference>
<dbReference type="Gene3D" id="3.30.1010.10">
    <property type="entry name" value="Phosphatidylinositol 3-kinase Catalytic Subunit, Chain A, domain 4"/>
    <property type="match status" value="1"/>
</dbReference>
<keyword evidence="4 7" id="KW-0418">Kinase</keyword>
<dbReference type="PANTHER" id="PTHR10048">
    <property type="entry name" value="PHOSPHATIDYLINOSITOL KINASE"/>
    <property type="match status" value="1"/>
</dbReference>
<evidence type="ECO:0000313" key="12">
    <source>
        <dbReference type="EMBL" id="GAA95268.1"/>
    </source>
</evidence>
<keyword evidence="5 7" id="KW-0067">ATP-binding</keyword>
<reference evidence="12 13" key="2">
    <citation type="journal article" date="2012" name="Open Biol.">
        <title>Characteristics of nucleosomes and linker DNA regions on the genome of the basidiomycete Mixia osmundae revealed by mono- and dinucleosome mapping.</title>
        <authorList>
            <person name="Nishida H."/>
            <person name="Kondo S."/>
            <person name="Matsumoto T."/>
            <person name="Suzuki Y."/>
            <person name="Yoshikawa H."/>
            <person name="Taylor T.D."/>
            <person name="Sugiyama J."/>
        </authorList>
    </citation>
    <scope>NUCLEOTIDE SEQUENCE [LARGE SCALE GENOMIC DNA]</scope>
    <source>
        <strain evidence="13">CBS 9802 / IAM 14324 / JCM 22182 / KY 12970</strain>
    </source>
</reference>
<dbReference type="SUPFAM" id="SSF56112">
    <property type="entry name" value="Protein kinase-like (PK-like)"/>
    <property type="match status" value="1"/>
</dbReference>
<dbReference type="EMBL" id="BABT02000061">
    <property type="protein sequence ID" value="GAA95268.1"/>
    <property type="molecule type" value="Genomic_DNA"/>
</dbReference>
<accession>G7DXF8</accession>
<protein>
    <recommendedName>
        <fullName evidence="7">Phosphatidylinositol 3-kinase VPS34</fullName>
        <ecNumber evidence="7">2.7.1.137</ecNumber>
    </recommendedName>
</protein>
<dbReference type="Pfam" id="PF00454">
    <property type="entry name" value="PI3_PI4_kinase"/>
    <property type="match status" value="1"/>
</dbReference>
<feature type="domain" description="PI3K/PI4K catalytic" evidence="9">
    <location>
        <begin position="617"/>
        <end position="886"/>
    </location>
</feature>
<dbReference type="eggNOG" id="KOG0906">
    <property type="taxonomic scope" value="Eukaryota"/>
</dbReference>
<name>G7DXF8_MIXOS</name>
<dbReference type="OrthoDB" id="67688at2759"/>
<dbReference type="CDD" id="cd08397">
    <property type="entry name" value="C2_PI3K_class_III"/>
    <property type="match status" value="1"/>
</dbReference>
<keyword evidence="3 7" id="KW-0547">Nucleotide-binding</keyword>
<dbReference type="InterPro" id="IPR018936">
    <property type="entry name" value="PI3/4_kinase_CS"/>
</dbReference>
<dbReference type="PROSITE" id="PS51545">
    <property type="entry name" value="PIK_HELICAL"/>
    <property type="match status" value="1"/>
</dbReference>
<dbReference type="Proteomes" id="UP000009131">
    <property type="component" value="Unassembled WGS sequence"/>
</dbReference>
<dbReference type="FunFam" id="1.10.1070.11:FF:000002">
    <property type="entry name" value="Phosphatidylinositol 3-kinase catalytic subunit type 3"/>
    <property type="match status" value="1"/>
</dbReference>
<dbReference type="InterPro" id="IPR001263">
    <property type="entry name" value="PI3K_accessory_dom"/>
</dbReference>
<comment type="catalytic activity">
    <reaction evidence="6">
        <text>a 1,2-diacyl-sn-glycero-3-phospho-(1D-myo-inositol) + ATP = a 1,2-diacyl-sn-glycero-3-phospho-(1D-myo-inositol-3-phosphate) + ADP + H(+)</text>
        <dbReference type="Rhea" id="RHEA:12709"/>
        <dbReference type="ChEBI" id="CHEBI:15378"/>
        <dbReference type="ChEBI" id="CHEBI:30616"/>
        <dbReference type="ChEBI" id="CHEBI:57880"/>
        <dbReference type="ChEBI" id="CHEBI:58088"/>
        <dbReference type="ChEBI" id="CHEBI:456216"/>
        <dbReference type="EC" id="2.7.1.137"/>
    </reaction>
    <physiologicalReaction direction="left-to-right" evidence="6">
        <dbReference type="Rhea" id="RHEA:12710"/>
    </physiologicalReaction>
</comment>
<dbReference type="SMART" id="SM00146">
    <property type="entry name" value="PI3Kc"/>
    <property type="match status" value="1"/>
</dbReference>
<dbReference type="GO" id="GO:0000045">
    <property type="term" value="P:autophagosome assembly"/>
    <property type="evidence" value="ECO:0007669"/>
    <property type="project" value="TreeGrafter"/>
</dbReference>
<feature type="domain" description="C2 PI3K-type" evidence="11">
    <location>
        <begin position="19"/>
        <end position="202"/>
    </location>
</feature>
<dbReference type="GO" id="GO:0048015">
    <property type="term" value="P:phosphatidylinositol-mediated signaling"/>
    <property type="evidence" value="ECO:0007669"/>
    <property type="project" value="TreeGrafter"/>
</dbReference>
<dbReference type="InParanoid" id="G7DXF8"/>
<dbReference type="InterPro" id="IPR035892">
    <property type="entry name" value="C2_domain_sf"/>
</dbReference>
<dbReference type="SUPFAM" id="SSF48371">
    <property type="entry name" value="ARM repeat"/>
    <property type="match status" value="1"/>
</dbReference>
<dbReference type="RefSeq" id="XP_014569867.1">
    <property type="nucleotide sequence ID" value="XM_014714381.1"/>
</dbReference>
<dbReference type="GO" id="GO:0034271">
    <property type="term" value="C:phosphatidylinositol 3-kinase complex, class III, type I"/>
    <property type="evidence" value="ECO:0007669"/>
    <property type="project" value="TreeGrafter"/>
</dbReference>
<dbReference type="PANTHER" id="PTHR10048:SF7">
    <property type="entry name" value="PHOSPHATIDYLINOSITOL 3-KINASE CATALYTIC SUBUNIT TYPE 3"/>
    <property type="match status" value="1"/>
</dbReference>
<evidence type="ECO:0000256" key="1">
    <source>
        <dbReference type="ARBA" id="ARBA00006209"/>
    </source>
</evidence>
<dbReference type="Pfam" id="PF00613">
    <property type="entry name" value="PI3Ka"/>
    <property type="match status" value="1"/>
</dbReference>
<comment type="caution">
    <text evidence="12">The sequence shown here is derived from an EMBL/GenBank/DDBJ whole genome shotgun (WGS) entry which is preliminary data.</text>
</comment>
<reference evidence="12 13" key="1">
    <citation type="journal article" date="2011" name="J. Gen. Appl. Microbiol.">
        <title>Draft genome sequencing of the enigmatic basidiomycete Mixia osmundae.</title>
        <authorList>
            <person name="Nishida H."/>
            <person name="Nagatsuka Y."/>
            <person name="Sugiyama J."/>
        </authorList>
    </citation>
    <scope>NUCLEOTIDE SEQUENCE [LARGE SCALE GENOMIC DNA]</scope>
    <source>
        <strain evidence="13">CBS 9802 / IAM 14324 / JCM 22182 / KY 12970</strain>
    </source>
</reference>
<dbReference type="CDD" id="cd00896">
    <property type="entry name" value="PI3Kc_III"/>
    <property type="match status" value="1"/>
</dbReference>
<evidence type="ECO:0000256" key="6">
    <source>
        <dbReference type="ARBA" id="ARBA00023985"/>
    </source>
</evidence>
<dbReference type="GO" id="GO:0005777">
    <property type="term" value="C:peroxisome"/>
    <property type="evidence" value="ECO:0007669"/>
    <property type="project" value="TreeGrafter"/>
</dbReference>
<evidence type="ECO:0000259" key="11">
    <source>
        <dbReference type="PROSITE" id="PS51547"/>
    </source>
</evidence>
<organism evidence="12 13">
    <name type="scientific">Mixia osmundae (strain CBS 9802 / IAM 14324 / JCM 22182 / KY 12970)</name>
    <dbReference type="NCBI Taxonomy" id="764103"/>
    <lineage>
        <taxon>Eukaryota</taxon>
        <taxon>Fungi</taxon>
        <taxon>Dikarya</taxon>
        <taxon>Basidiomycota</taxon>
        <taxon>Pucciniomycotina</taxon>
        <taxon>Mixiomycetes</taxon>
        <taxon>Mixiales</taxon>
        <taxon>Mixiaceae</taxon>
        <taxon>Mixia</taxon>
    </lineage>
</organism>
<dbReference type="InterPro" id="IPR011009">
    <property type="entry name" value="Kinase-like_dom_sf"/>
</dbReference>
<dbReference type="GO" id="GO:0006897">
    <property type="term" value="P:endocytosis"/>
    <property type="evidence" value="ECO:0007669"/>
    <property type="project" value="TreeGrafter"/>
</dbReference>
<dbReference type="GO" id="GO:0016303">
    <property type="term" value="F:1-phosphatidylinositol-3-kinase activity"/>
    <property type="evidence" value="ECO:0007669"/>
    <property type="project" value="UniProtKB-UniRule"/>
</dbReference>
<dbReference type="InterPro" id="IPR000403">
    <property type="entry name" value="PI3/4_kinase_cat_dom"/>
</dbReference>
<dbReference type="SUPFAM" id="SSF49562">
    <property type="entry name" value="C2 domain (Calcium/lipid-binding domain, CaLB)"/>
    <property type="match status" value="1"/>
</dbReference>
<keyword evidence="2 7" id="KW-0808">Transferase</keyword>
<dbReference type="FunFam" id="1.25.40.70:FF:000009">
    <property type="entry name" value="Phosphatidylinositol 3-kinase VPS34"/>
    <property type="match status" value="1"/>
</dbReference>
<dbReference type="PROSITE" id="PS00915">
    <property type="entry name" value="PI3_4_KINASE_1"/>
    <property type="match status" value="1"/>
</dbReference>
<dbReference type="InterPro" id="IPR016024">
    <property type="entry name" value="ARM-type_fold"/>
</dbReference>
<dbReference type="PROSITE" id="PS50290">
    <property type="entry name" value="PI3_4_KINASE_3"/>
    <property type="match status" value="1"/>
</dbReference>
<evidence type="ECO:0000256" key="8">
    <source>
        <dbReference type="SAM" id="MobiDB-lite"/>
    </source>
</evidence>
<evidence type="ECO:0000256" key="5">
    <source>
        <dbReference type="ARBA" id="ARBA00022840"/>
    </source>
</evidence>
<dbReference type="Gene3D" id="1.10.1070.11">
    <property type="entry name" value="Phosphatidylinositol 3-/4-kinase, catalytic domain"/>
    <property type="match status" value="1"/>
</dbReference>
<dbReference type="FunCoup" id="G7DXF8">
    <property type="interactions" value="470"/>
</dbReference>